<accession>A0A1I0QVF2</accession>
<dbReference type="EMBL" id="FOJI01000009">
    <property type="protein sequence ID" value="SEW31391.1"/>
    <property type="molecule type" value="Genomic_DNA"/>
</dbReference>
<protein>
    <recommendedName>
        <fullName evidence="3">HTH cro/C1-type domain-containing protein</fullName>
    </recommendedName>
</protein>
<name>A0A1I0QVF2_9FIRM</name>
<dbReference type="RefSeq" id="WP_092454512.1">
    <property type="nucleotide sequence ID" value="NZ_FOJI01000009.1"/>
</dbReference>
<dbReference type="Proteomes" id="UP000199701">
    <property type="component" value="Unassembled WGS sequence"/>
</dbReference>
<evidence type="ECO:0000313" key="2">
    <source>
        <dbReference type="Proteomes" id="UP000199701"/>
    </source>
</evidence>
<reference evidence="1 2" key="1">
    <citation type="submission" date="2016-10" db="EMBL/GenBank/DDBJ databases">
        <authorList>
            <person name="de Groot N.N."/>
        </authorList>
    </citation>
    <scope>NUCLEOTIDE SEQUENCE [LARGE SCALE GENOMIC DNA]</scope>
    <source>
        <strain evidence="1 2">DSM 9179</strain>
    </source>
</reference>
<keyword evidence="2" id="KW-1185">Reference proteome</keyword>
<organism evidence="1 2">
    <name type="scientific">[Clostridium] fimetarium</name>
    <dbReference type="NCBI Taxonomy" id="99656"/>
    <lineage>
        <taxon>Bacteria</taxon>
        <taxon>Bacillati</taxon>
        <taxon>Bacillota</taxon>
        <taxon>Clostridia</taxon>
        <taxon>Lachnospirales</taxon>
        <taxon>Lachnospiraceae</taxon>
    </lineage>
</organism>
<evidence type="ECO:0008006" key="3">
    <source>
        <dbReference type="Google" id="ProtNLM"/>
    </source>
</evidence>
<dbReference type="AlphaFoldDB" id="A0A1I0QVF2"/>
<dbReference type="OrthoDB" id="2056503at2"/>
<dbReference type="STRING" id="99656.SAMN05421659_109144"/>
<gene>
    <name evidence="1" type="ORF">SAMN05421659_109144</name>
</gene>
<sequence length="114" mass="13200">MLFIGKELKNRMDSLEIDKVTLSEKTFIDISYIQAIIDNQVSCDEIDDFDLNFICSALHCKPEYFKSEVVRSRDLLIGSKNRGNDNEISKKVKVKIQDFMNDFTFLQGILTIKL</sequence>
<evidence type="ECO:0000313" key="1">
    <source>
        <dbReference type="EMBL" id="SEW31391.1"/>
    </source>
</evidence>
<proteinExistence type="predicted"/>